<feature type="region of interest" description="Disordered" evidence="8">
    <location>
        <begin position="190"/>
        <end position="217"/>
    </location>
</feature>
<dbReference type="SMART" id="SM00044">
    <property type="entry name" value="CYCc"/>
    <property type="match status" value="1"/>
</dbReference>
<feature type="compositionally biased region" description="Polar residues" evidence="8">
    <location>
        <begin position="123"/>
        <end position="141"/>
    </location>
</feature>
<feature type="region of interest" description="Disordered" evidence="8">
    <location>
        <begin position="854"/>
        <end position="879"/>
    </location>
</feature>
<evidence type="ECO:0000259" key="9">
    <source>
        <dbReference type="PROSITE" id="PS50125"/>
    </source>
</evidence>
<name>A0A835XSA7_9CHLO</name>
<evidence type="ECO:0000313" key="11">
    <source>
        <dbReference type="Proteomes" id="UP000612055"/>
    </source>
</evidence>
<dbReference type="PANTHER" id="PTHR11920:SF335">
    <property type="entry name" value="GUANYLATE CYCLASE"/>
    <property type="match status" value="1"/>
</dbReference>
<feature type="region of interest" description="Disordered" evidence="8">
    <location>
        <begin position="340"/>
        <end position="384"/>
    </location>
</feature>
<evidence type="ECO:0000256" key="1">
    <source>
        <dbReference type="ARBA" id="ARBA00004370"/>
    </source>
</evidence>
<dbReference type="GO" id="GO:0004016">
    <property type="term" value="F:adenylate cyclase activity"/>
    <property type="evidence" value="ECO:0007669"/>
    <property type="project" value="TreeGrafter"/>
</dbReference>
<feature type="region of interest" description="Disordered" evidence="8">
    <location>
        <begin position="121"/>
        <end position="141"/>
    </location>
</feature>
<dbReference type="GO" id="GO:0001653">
    <property type="term" value="F:peptide receptor activity"/>
    <property type="evidence" value="ECO:0007669"/>
    <property type="project" value="TreeGrafter"/>
</dbReference>
<comment type="caution">
    <text evidence="10">The sequence shown here is derived from an EMBL/GenBank/DDBJ whole genome shotgun (WGS) entry which is preliminary data.</text>
</comment>
<dbReference type="AlphaFoldDB" id="A0A835XSA7"/>
<feature type="compositionally biased region" description="Low complexity" evidence="8">
    <location>
        <begin position="609"/>
        <end position="618"/>
    </location>
</feature>
<keyword evidence="3" id="KW-0547">Nucleotide-binding</keyword>
<comment type="subcellular location">
    <subcellularLocation>
        <location evidence="1">Membrane</location>
    </subcellularLocation>
</comment>
<dbReference type="PROSITE" id="PS00452">
    <property type="entry name" value="GUANYLATE_CYCLASE_1"/>
    <property type="match status" value="1"/>
</dbReference>
<evidence type="ECO:0000256" key="5">
    <source>
        <dbReference type="ARBA" id="ARBA00023136"/>
    </source>
</evidence>
<evidence type="ECO:0000256" key="2">
    <source>
        <dbReference type="ARBA" id="ARBA00022692"/>
    </source>
</evidence>
<dbReference type="CDD" id="cd07302">
    <property type="entry name" value="CHD"/>
    <property type="match status" value="1"/>
</dbReference>
<dbReference type="InterPro" id="IPR018297">
    <property type="entry name" value="A/G_cyclase_CS"/>
</dbReference>
<feature type="domain" description="Guanylate cyclase" evidence="9">
    <location>
        <begin position="895"/>
        <end position="1037"/>
    </location>
</feature>
<keyword evidence="5" id="KW-0472">Membrane</keyword>
<gene>
    <name evidence="10" type="ORF">HYH03_011229</name>
</gene>
<dbReference type="OrthoDB" id="548029at2759"/>
<feature type="compositionally biased region" description="Low complexity" evidence="8">
    <location>
        <begin position="761"/>
        <end position="787"/>
    </location>
</feature>
<evidence type="ECO:0000313" key="10">
    <source>
        <dbReference type="EMBL" id="KAG2490277.1"/>
    </source>
</evidence>
<evidence type="ECO:0000256" key="6">
    <source>
        <dbReference type="ARBA" id="ARBA00023239"/>
    </source>
</evidence>
<dbReference type="GO" id="GO:0004383">
    <property type="term" value="F:guanylate cyclase activity"/>
    <property type="evidence" value="ECO:0007669"/>
    <property type="project" value="TreeGrafter"/>
</dbReference>
<feature type="region of interest" description="Disordered" evidence="8">
    <location>
        <begin position="737"/>
        <end position="787"/>
    </location>
</feature>
<sequence length="1091" mass="112198">MGPDAAAQLERLAVTGAVQPVPPQTLRGVSAAAGFPAVTLDVMPCLFDPQSLDGSSHAPTGKRGLGSFLSCLRPAVQGRSAPTGSGTAAGGASAPLGTVLVVLSLQPRAGALEASAVVPPSDSAKTASQCGPLTATASSGTEGRPWAAALQLLDLAWEGLPACVTVFTAEGAVAFQNAASRTYMGSRIITPSTQDTGLSLEHSLSSGGQEDCDGSSNSGRGMLSRLFALDPSKLEQLLEATQLLGRRTARGAWEGIVRVPASLNPEGPPLTGTDSSPQHSGEEGVLTAAGPPTGRVARAAESLLGEPRPGAPSLAAAGHGSDTACGTGCLEPSGWTTLQRSGSVLGRGQGFSANPTHSVSHRPLSSSSSSSSNSRSDQEARGSGLMGSLLGVDVETVRVAELFISNGGTPRQESFRRQQSSKRFTSAAPMATSTWALMLPDLDACSTTTPISVGRQPSVSALTRPRGVLGPPPLSKAVSDNVAGLASACTRDGHSMSSALASAATAAATTTAVDVRSGDDASSELLHTDRLGPLPSHLASAARASVTLRGSKSFTLGRRATAPQDSPTEAFAQPRRPLLDATPGSSMSRSRSQTALNALDPPPPDELGAPATAANARSAARRHSVLSLLAVGSREHAADSGGSTHSGAPRLLQFASSLVNAPTASGMEGSRLTSRPSRKALALRTGSGSVAAGGEATGEDEDPGLSSAANMVARLRTYSFRAPAVPGAADRARLAALASPTEHPRQVSLRAATGKGEAEEQGPTQQQQQPEAEAGVAAAEARAGPETGRAWHEVCAAAVEDPDSGARYLVVMQRDVTAKVEAERHIAQVSEMEHRLLEQVFPRHVLAYMTEEGCQPAPVPEDEGPSDGDAAPPTPTWRPQVRDYTRLATWHPQVTILFADIQGFTPMCKQLPACVVMKFLNDLFVRFDSLLDVHGVYKVETIGDCYVVAGGLIAEDADGMAAVQGGGVSDPRQANQVFSFAQAMLHAAAAVTLPTTGEPVRIRVGIHSGPVVSGVVGTRMPRFCLFGDTVNTASRMESTSQAGAIHASSDTFVLLSPDQRQGWAPTGGIEVKGKGRMDTFLWGDAVAVAVE</sequence>
<protein>
    <recommendedName>
        <fullName evidence="9">Guanylate cyclase domain-containing protein</fullName>
    </recommendedName>
</protein>
<dbReference type="InterPro" id="IPR050401">
    <property type="entry name" value="Cyclic_nucleotide_synthase"/>
</dbReference>
<dbReference type="SUPFAM" id="SSF55073">
    <property type="entry name" value="Nucleotide cyclase"/>
    <property type="match status" value="1"/>
</dbReference>
<accession>A0A835XSA7</accession>
<evidence type="ECO:0000256" key="4">
    <source>
        <dbReference type="ARBA" id="ARBA00022989"/>
    </source>
</evidence>
<dbReference type="InterPro" id="IPR029787">
    <property type="entry name" value="Nucleotide_cyclase"/>
</dbReference>
<feature type="region of interest" description="Disordered" evidence="8">
    <location>
        <begin position="260"/>
        <end position="292"/>
    </location>
</feature>
<feature type="compositionally biased region" description="Low complexity" evidence="8">
    <location>
        <begin position="361"/>
        <end position="375"/>
    </location>
</feature>
<feature type="compositionally biased region" description="Low complexity" evidence="8">
    <location>
        <begin position="197"/>
        <end position="208"/>
    </location>
</feature>
<evidence type="ECO:0000256" key="3">
    <source>
        <dbReference type="ARBA" id="ARBA00022741"/>
    </source>
</evidence>
<feature type="compositionally biased region" description="Polar residues" evidence="8">
    <location>
        <begin position="583"/>
        <end position="596"/>
    </location>
</feature>
<keyword evidence="6 7" id="KW-0456">Lyase</keyword>
<keyword evidence="4" id="KW-1133">Transmembrane helix</keyword>
<dbReference type="GO" id="GO:0005886">
    <property type="term" value="C:plasma membrane"/>
    <property type="evidence" value="ECO:0007669"/>
    <property type="project" value="TreeGrafter"/>
</dbReference>
<dbReference type="Gene3D" id="3.30.70.1230">
    <property type="entry name" value="Nucleotide cyclase"/>
    <property type="match status" value="1"/>
</dbReference>
<dbReference type="EMBL" id="JAEHOE010000063">
    <property type="protein sequence ID" value="KAG2490277.1"/>
    <property type="molecule type" value="Genomic_DNA"/>
</dbReference>
<proteinExistence type="inferred from homology"/>
<dbReference type="InterPro" id="IPR001054">
    <property type="entry name" value="A/G_cyclase"/>
</dbReference>
<dbReference type="GO" id="GO:0000166">
    <property type="term" value="F:nucleotide binding"/>
    <property type="evidence" value="ECO:0007669"/>
    <property type="project" value="UniProtKB-KW"/>
</dbReference>
<keyword evidence="2" id="KW-0812">Transmembrane</keyword>
<dbReference type="Proteomes" id="UP000612055">
    <property type="component" value="Unassembled WGS sequence"/>
</dbReference>
<organism evidence="10 11">
    <name type="scientific">Edaphochlamys debaryana</name>
    <dbReference type="NCBI Taxonomy" id="47281"/>
    <lineage>
        <taxon>Eukaryota</taxon>
        <taxon>Viridiplantae</taxon>
        <taxon>Chlorophyta</taxon>
        <taxon>core chlorophytes</taxon>
        <taxon>Chlorophyceae</taxon>
        <taxon>CS clade</taxon>
        <taxon>Chlamydomonadales</taxon>
        <taxon>Chlamydomonadales incertae sedis</taxon>
        <taxon>Edaphochlamys</taxon>
    </lineage>
</organism>
<feature type="region of interest" description="Disordered" evidence="8">
    <location>
        <begin position="555"/>
        <end position="618"/>
    </location>
</feature>
<comment type="similarity">
    <text evidence="7">Belongs to the adenylyl cyclase class-4/guanylyl cyclase family.</text>
</comment>
<evidence type="ECO:0000256" key="8">
    <source>
        <dbReference type="SAM" id="MobiDB-lite"/>
    </source>
</evidence>
<dbReference type="GO" id="GO:0035556">
    <property type="term" value="P:intracellular signal transduction"/>
    <property type="evidence" value="ECO:0007669"/>
    <property type="project" value="InterPro"/>
</dbReference>
<reference evidence="10" key="1">
    <citation type="journal article" date="2020" name="bioRxiv">
        <title>Comparative genomics of Chlamydomonas.</title>
        <authorList>
            <person name="Craig R.J."/>
            <person name="Hasan A.R."/>
            <person name="Ness R.W."/>
            <person name="Keightley P.D."/>
        </authorList>
    </citation>
    <scope>NUCLEOTIDE SEQUENCE</scope>
    <source>
        <strain evidence="10">CCAP 11/70</strain>
    </source>
</reference>
<dbReference type="Pfam" id="PF00211">
    <property type="entry name" value="Guanylate_cyc"/>
    <property type="match status" value="1"/>
</dbReference>
<dbReference type="PROSITE" id="PS50125">
    <property type="entry name" value="GUANYLATE_CYCLASE_2"/>
    <property type="match status" value="1"/>
</dbReference>
<keyword evidence="11" id="KW-1185">Reference proteome</keyword>
<evidence type="ECO:0000256" key="7">
    <source>
        <dbReference type="RuleBase" id="RU000405"/>
    </source>
</evidence>
<dbReference type="GO" id="GO:0007168">
    <property type="term" value="P:receptor guanylyl cyclase signaling pathway"/>
    <property type="evidence" value="ECO:0007669"/>
    <property type="project" value="TreeGrafter"/>
</dbReference>
<dbReference type="PANTHER" id="PTHR11920">
    <property type="entry name" value="GUANYLYL CYCLASE"/>
    <property type="match status" value="1"/>
</dbReference>
<feature type="region of interest" description="Disordered" evidence="8">
    <location>
        <begin position="663"/>
        <end position="705"/>
    </location>
</feature>